<dbReference type="Gene3D" id="3.20.20.190">
    <property type="entry name" value="Phosphatidylinositol (PI) phosphodiesterase"/>
    <property type="match status" value="1"/>
</dbReference>
<dbReference type="PROSITE" id="PS51704">
    <property type="entry name" value="GP_PDE"/>
    <property type="match status" value="1"/>
</dbReference>
<name>A0ABX8WHX1_9HYPH</name>
<feature type="domain" description="GP-PDE" evidence="1">
    <location>
        <begin position="4"/>
        <end position="276"/>
    </location>
</feature>
<dbReference type="EMBL" id="CP080590">
    <property type="protein sequence ID" value="QYO77820.1"/>
    <property type="molecule type" value="Genomic_DNA"/>
</dbReference>
<evidence type="ECO:0000313" key="2">
    <source>
        <dbReference type="EMBL" id="QYO77820.1"/>
    </source>
</evidence>
<dbReference type="Proteomes" id="UP000825799">
    <property type="component" value="Chromosome"/>
</dbReference>
<dbReference type="InterPro" id="IPR030395">
    <property type="entry name" value="GP_PDE_dom"/>
</dbReference>
<keyword evidence="3" id="KW-1185">Reference proteome</keyword>
<dbReference type="RefSeq" id="WP_220306274.1">
    <property type="nucleotide sequence ID" value="NZ_CP080590.1"/>
</dbReference>
<proteinExistence type="predicted"/>
<accession>A0ABX8WHX1</accession>
<dbReference type="PANTHER" id="PTHR46211:SF14">
    <property type="entry name" value="GLYCEROPHOSPHODIESTER PHOSPHODIESTERASE"/>
    <property type="match status" value="1"/>
</dbReference>
<evidence type="ECO:0000259" key="1">
    <source>
        <dbReference type="PROSITE" id="PS51704"/>
    </source>
</evidence>
<protein>
    <submittedName>
        <fullName evidence="2">Glycerophosphodiester phosphodiesterase</fullName>
    </submittedName>
</protein>
<dbReference type="Pfam" id="PF03009">
    <property type="entry name" value="GDPD"/>
    <property type="match status" value="1"/>
</dbReference>
<dbReference type="SUPFAM" id="SSF51695">
    <property type="entry name" value="PLC-like phosphodiesterases"/>
    <property type="match status" value="1"/>
</dbReference>
<gene>
    <name evidence="2" type="ORF">K1X15_04430</name>
</gene>
<dbReference type="InterPro" id="IPR017946">
    <property type="entry name" value="PLC-like_Pdiesterase_TIM-brl"/>
</dbReference>
<organism evidence="2 3">
    <name type="scientific">Devosia salina</name>
    <dbReference type="NCBI Taxonomy" id="2860336"/>
    <lineage>
        <taxon>Bacteria</taxon>
        <taxon>Pseudomonadati</taxon>
        <taxon>Pseudomonadota</taxon>
        <taxon>Alphaproteobacteria</taxon>
        <taxon>Hyphomicrobiales</taxon>
        <taxon>Devosiaceae</taxon>
        <taxon>Devosia</taxon>
    </lineage>
</organism>
<sequence length="278" mass="30141">MADPLYIERKGHRTWLKWHRARRKASDPVFTGARILEAMRLGASVEVDLVVSADKGFAVLHDKTLERETTGQGAVASTTDNEIRQLHLRGNDGAPIADRVMLLDDLCRLMTEGQVHPDALLQLDYKEDETVLDARAVDNFSRAVGPVAANVIVSSGSAAAIDLLAAAVPGMKKGFDPSNEQNFRAALSAGSLQAFVDDAVRALPGADLIYLHWPMVTHAQDAGFDIVGAFHRHGVRIDAWTIREVTPASLAEVERLLALKVDQITTDDPEGLHAALTS</sequence>
<evidence type="ECO:0000313" key="3">
    <source>
        <dbReference type="Proteomes" id="UP000825799"/>
    </source>
</evidence>
<dbReference type="PANTHER" id="PTHR46211">
    <property type="entry name" value="GLYCEROPHOSPHORYL DIESTER PHOSPHODIESTERASE"/>
    <property type="match status" value="1"/>
</dbReference>
<reference evidence="2 3" key="1">
    <citation type="submission" date="2021-08" db="EMBL/GenBank/DDBJ databases">
        <title>Devosia salina sp. nov., isolated from the South China Sea sediment.</title>
        <authorList>
            <person name="Zhou Z."/>
        </authorList>
    </citation>
    <scope>NUCLEOTIDE SEQUENCE [LARGE SCALE GENOMIC DNA]</scope>
    <source>
        <strain evidence="2 3">SCS-3</strain>
    </source>
</reference>